<keyword evidence="10" id="KW-1185">Reference proteome</keyword>
<evidence type="ECO:0000256" key="2">
    <source>
        <dbReference type="ARBA" id="ARBA00022723"/>
    </source>
</evidence>
<keyword evidence="3" id="KW-0862">Zinc</keyword>
<organism evidence="9 10">
    <name type="scientific">Alternaria arborescens</name>
    <dbReference type="NCBI Taxonomy" id="156630"/>
    <lineage>
        <taxon>Eukaryota</taxon>
        <taxon>Fungi</taxon>
        <taxon>Dikarya</taxon>
        <taxon>Ascomycota</taxon>
        <taxon>Pezizomycotina</taxon>
        <taxon>Dothideomycetes</taxon>
        <taxon>Pleosporomycetidae</taxon>
        <taxon>Pleosporales</taxon>
        <taxon>Pleosporineae</taxon>
        <taxon>Pleosporaceae</taxon>
        <taxon>Alternaria</taxon>
        <taxon>Alternaria sect. Alternaria</taxon>
    </lineage>
</organism>
<dbReference type="EMBL" id="PEJP01000052">
    <property type="protein sequence ID" value="RYO45706.1"/>
    <property type="molecule type" value="Genomic_DNA"/>
</dbReference>
<evidence type="ECO:0000256" key="7">
    <source>
        <dbReference type="ARBA" id="ARBA00023242"/>
    </source>
</evidence>
<dbReference type="GO" id="GO:0045944">
    <property type="term" value="P:positive regulation of transcription by RNA polymerase II"/>
    <property type="evidence" value="ECO:0007669"/>
    <property type="project" value="TreeGrafter"/>
</dbReference>
<evidence type="ECO:0000256" key="3">
    <source>
        <dbReference type="ARBA" id="ARBA00022833"/>
    </source>
</evidence>
<protein>
    <recommendedName>
        <fullName evidence="8">Xylanolytic transcriptional activator regulatory domain-containing protein</fullName>
    </recommendedName>
</protein>
<evidence type="ECO:0000256" key="6">
    <source>
        <dbReference type="ARBA" id="ARBA00023163"/>
    </source>
</evidence>
<accession>A0A4Q4QRS3</accession>
<dbReference type="GO" id="GO:0000981">
    <property type="term" value="F:DNA-binding transcription factor activity, RNA polymerase II-specific"/>
    <property type="evidence" value="ECO:0007669"/>
    <property type="project" value="TreeGrafter"/>
</dbReference>
<dbReference type="Pfam" id="PF04082">
    <property type="entry name" value="Fungal_trans"/>
    <property type="match status" value="1"/>
</dbReference>
<evidence type="ECO:0000313" key="10">
    <source>
        <dbReference type="Proteomes" id="UP000293823"/>
    </source>
</evidence>
<comment type="caution">
    <text evidence="9">The sequence shown here is derived from an EMBL/GenBank/DDBJ whole genome shotgun (WGS) entry which is preliminary data.</text>
</comment>
<keyword evidence="4" id="KW-0805">Transcription regulation</keyword>
<dbReference type="PANTHER" id="PTHR47782">
    <property type="entry name" value="ZN(II)2CYS6 TRANSCRIPTION FACTOR (EUROFUNG)-RELATED"/>
    <property type="match status" value="1"/>
</dbReference>
<dbReference type="InterPro" id="IPR007219">
    <property type="entry name" value="XnlR_reg_dom"/>
</dbReference>
<evidence type="ECO:0000259" key="8">
    <source>
        <dbReference type="Pfam" id="PF04082"/>
    </source>
</evidence>
<name>A0A4Q4QRS3_9PLEO</name>
<dbReference type="OrthoDB" id="2399539at2759"/>
<dbReference type="PANTHER" id="PTHR47782:SF12">
    <property type="entry name" value="ZN(II)2CYS6 TRANSCRIPTION FACTOR (EUROFUNG)"/>
    <property type="match status" value="1"/>
</dbReference>
<evidence type="ECO:0000256" key="1">
    <source>
        <dbReference type="ARBA" id="ARBA00004123"/>
    </source>
</evidence>
<dbReference type="InterPro" id="IPR052202">
    <property type="entry name" value="Yeast_MetPath_Reg"/>
</dbReference>
<reference evidence="10" key="1">
    <citation type="journal article" date="2019" name="bioRxiv">
        <title>Genomics, evolutionary history and diagnostics of the Alternaria alternata species group including apple and Asian pear pathotypes.</title>
        <authorList>
            <person name="Armitage A.D."/>
            <person name="Cockerton H.M."/>
            <person name="Sreenivasaprasad S."/>
            <person name="Woodhall J.W."/>
            <person name="Lane C.R."/>
            <person name="Harrison R.J."/>
            <person name="Clarkson J.P."/>
        </authorList>
    </citation>
    <scope>NUCLEOTIDE SEQUENCE [LARGE SCALE GENOMIC DNA]</scope>
    <source>
        <strain evidence="10">RGR 97.0016</strain>
    </source>
</reference>
<comment type="subcellular location">
    <subcellularLocation>
        <location evidence="1">Nucleus</location>
    </subcellularLocation>
</comment>
<evidence type="ECO:0000256" key="5">
    <source>
        <dbReference type="ARBA" id="ARBA00023125"/>
    </source>
</evidence>
<keyword evidence="2" id="KW-0479">Metal-binding</keyword>
<feature type="domain" description="Xylanolytic transcriptional activator regulatory" evidence="8">
    <location>
        <begin position="5"/>
        <end position="130"/>
    </location>
</feature>
<dbReference type="Proteomes" id="UP000293823">
    <property type="component" value="Unassembled WGS sequence"/>
</dbReference>
<dbReference type="GO" id="GO:0006351">
    <property type="term" value="P:DNA-templated transcription"/>
    <property type="evidence" value="ECO:0007669"/>
    <property type="project" value="InterPro"/>
</dbReference>
<dbReference type="GO" id="GO:0005634">
    <property type="term" value="C:nucleus"/>
    <property type="evidence" value="ECO:0007669"/>
    <property type="project" value="UniProtKB-SubCell"/>
</dbReference>
<dbReference type="AlphaFoldDB" id="A0A4Q4QRS3"/>
<gene>
    <name evidence="9" type="ORF">AA0113_g10372</name>
</gene>
<evidence type="ECO:0000313" key="9">
    <source>
        <dbReference type="EMBL" id="RYO45706.1"/>
    </source>
</evidence>
<dbReference type="GO" id="GO:0008270">
    <property type="term" value="F:zinc ion binding"/>
    <property type="evidence" value="ECO:0007669"/>
    <property type="project" value="InterPro"/>
</dbReference>
<proteinExistence type="predicted"/>
<evidence type="ECO:0000256" key="4">
    <source>
        <dbReference type="ARBA" id="ARBA00023015"/>
    </source>
</evidence>
<keyword evidence="7" id="KW-0539">Nucleus</keyword>
<dbReference type="CDD" id="cd12148">
    <property type="entry name" value="fungal_TF_MHR"/>
    <property type="match status" value="1"/>
</dbReference>
<keyword evidence="5" id="KW-0238">DNA-binding</keyword>
<dbReference type="GO" id="GO:0043565">
    <property type="term" value="F:sequence-specific DNA binding"/>
    <property type="evidence" value="ECO:0007669"/>
    <property type="project" value="TreeGrafter"/>
</dbReference>
<keyword evidence="6" id="KW-0804">Transcription</keyword>
<sequence>MRQCIEWGLHLNAYGNPDPLKEQHQRRIFWECYVHDRYSSGILGRPFALLESEIGMPLPIDADDKTIITSGTNILDTVPTVTALHPSEVSIKLFCIKLRRLSSRVHTAFYTSRKSHSSSTADGTRTPAFRSIGNVYSSFSQFDSELHTIRASAPVFSEPRCLYERSEWHDFMYEKDRLLLARGAMHNLPARQFSGASILKEILRACYMSATRTIELYANLRSKDTITWTRSYFQVIFTAGLTVIYCVILDVLTDNHGLSATHTDPLRTLHICGSLLDFFKDKMPDAGSFATMFNVIKEEFVKDRFAHLLPSSANVAAAPTSQHRQQLSGHLSNPEVFPGHSVKENLLHSGIGTVDGHYLLSVDEQQQQTTADAIPLRDFPDITTAQFPQELTIGLTDDLMNQLESGLGEYAWGSLNPEMNCWNLLGYE</sequence>